<evidence type="ECO:0000259" key="1">
    <source>
        <dbReference type="Pfam" id="PF03459"/>
    </source>
</evidence>
<evidence type="ECO:0000313" key="2">
    <source>
        <dbReference type="EMBL" id="EOD64921.1"/>
    </source>
</evidence>
<dbReference type="Gene3D" id="2.40.50.100">
    <property type="match status" value="1"/>
</dbReference>
<keyword evidence="3" id="KW-1185">Reference proteome</keyword>
<dbReference type="Proteomes" id="UP000014139">
    <property type="component" value="Unassembled WGS sequence"/>
</dbReference>
<dbReference type="RefSeq" id="WP_003104610.1">
    <property type="nucleotide sequence ID" value="NZ_AOUO01000463.1"/>
</dbReference>
<accession>R1HX74</accession>
<proteinExistence type="predicted"/>
<gene>
    <name evidence="2" type="ORF">H480_29331</name>
</gene>
<sequence>MPTVACSPGSLHRLVAATVKTRLSGGHELTASTREAVAELGLAEGSPVVALVKSAEISLATG</sequence>
<dbReference type="AlphaFoldDB" id="R1HX74"/>
<dbReference type="SUPFAM" id="SSF50331">
    <property type="entry name" value="MOP-like"/>
    <property type="match status" value="1"/>
</dbReference>
<dbReference type="PATRIC" id="fig|1292037.4.peg.5523"/>
<name>R1HX74_9PSEU</name>
<reference evidence="2 3" key="1">
    <citation type="submission" date="2013-02" db="EMBL/GenBank/DDBJ databases">
        <title>Draft genome sequence of Amycolatopsis vancoresmycina strain DSM 44592T.</title>
        <authorList>
            <person name="Kumar S."/>
            <person name="Kaur N."/>
            <person name="Kaur C."/>
            <person name="Raghava G.P.S."/>
            <person name="Mayilraj S."/>
        </authorList>
    </citation>
    <scope>NUCLEOTIDE SEQUENCE [LARGE SCALE GENOMIC DNA]</scope>
    <source>
        <strain evidence="2 3">DSM 44592</strain>
    </source>
</reference>
<organism evidence="2 3">
    <name type="scientific">Amycolatopsis vancoresmycina DSM 44592</name>
    <dbReference type="NCBI Taxonomy" id="1292037"/>
    <lineage>
        <taxon>Bacteria</taxon>
        <taxon>Bacillati</taxon>
        <taxon>Actinomycetota</taxon>
        <taxon>Actinomycetes</taxon>
        <taxon>Pseudonocardiales</taxon>
        <taxon>Pseudonocardiaceae</taxon>
        <taxon>Amycolatopsis</taxon>
    </lineage>
</organism>
<comment type="caution">
    <text evidence="2">The sequence shown here is derived from an EMBL/GenBank/DDBJ whole genome shotgun (WGS) entry which is preliminary data.</text>
</comment>
<dbReference type="InterPro" id="IPR008995">
    <property type="entry name" value="Mo/tungstate-bd_C_term_dom"/>
</dbReference>
<dbReference type="InterPro" id="IPR005116">
    <property type="entry name" value="Transp-assoc_OB_typ1"/>
</dbReference>
<dbReference type="EMBL" id="AOUO01000463">
    <property type="protein sequence ID" value="EOD64921.1"/>
    <property type="molecule type" value="Genomic_DNA"/>
</dbReference>
<evidence type="ECO:0000313" key="3">
    <source>
        <dbReference type="Proteomes" id="UP000014139"/>
    </source>
</evidence>
<dbReference type="Pfam" id="PF03459">
    <property type="entry name" value="TOBE"/>
    <property type="match status" value="1"/>
</dbReference>
<feature type="domain" description="Transport-associated OB type 1" evidence="1">
    <location>
        <begin position="15"/>
        <end position="58"/>
    </location>
</feature>
<protein>
    <submittedName>
        <fullName evidence="2">Molybdenum binding protein</fullName>
    </submittedName>
</protein>